<feature type="compositionally biased region" description="Pro residues" evidence="4">
    <location>
        <begin position="1"/>
        <end position="12"/>
    </location>
</feature>
<evidence type="ECO:0000313" key="6">
    <source>
        <dbReference type="EMBL" id="MBP2333755.1"/>
    </source>
</evidence>
<feature type="region of interest" description="Disordered" evidence="4">
    <location>
        <begin position="1"/>
        <end position="31"/>
    </location>
</feature>
<accession>A0ABS4UB31</accession>
<evidence type="ECO:0000259" key="5">
    <source>
        <dbReference type="PROSITE" id="PS50949"/>
    </source>
</evidence>
<feature type="compositionally biased region" description="Low complexity" evidence="4">
    <location>
        <begin position="13"/>
        <end position="26"/>
    </location>
</feature>
<evidence type="ECO:0000256" key="2">
    <source>
        <dbReference type="ARBA" id="ARBA00023125"/>
    </source>
</evidence>
<gene>
    <name evidence="6" type="ORF">JOF33_002454</name>
</gene>
<dbReference type="EMBL" id="JAGINY010000001">
    <property type="protein sequence ID" value="MBP2333755.1"/>
    <property type="molecule type" value="Genomic_DNA"/>
</dbReference>
<dbReference type="PANTHER" id="PTHR44846:SF1">
    <property type="entry name" value="MANNOSYL-D-GLYCERATE TRANSPORT_METABOLISM SYSTEM REPRESSOR MNGR-RELATED"/>
    <property type="match status" value="1"/>
</dbReference>
<dbReference type="InterPro" id="IPR000524">
    <property type="entry name" value="Tscrpt_reg_HTH_GntR"/>
</dbReference>
<dbReference type="InterPro" id="IPR036388">
    <property type="entry name" value="WH-like_DNA-bd_sf"/>
</dbReference>
<dbReference type="PROSITE" id="PS50949">
    <property type="entry name" value="HTH_GNTR"/>
    <property type="match status" value="1"/>
</dbReference>
<keyword evidence="2" id="KW-0238">DNA-binding</keyword>
<dbReference type="InterPro" id="IPR050679">
    <property type="entry name" value="Bact_HTH_transcr_reg"/>
</dbReference>
<keyword evidence="7" id="KW-1185">Reference proteome</keyword>
<evidence type="ECO:0000313" key="7">
    <source>
        <dbReference type="Proteomes" id="UP001519305"/>
    </source>
</evidence>
<protein>
    <submittedName>
        <fullName evidence="6">GntR family transcriptional regulator</fullName>
    </submittedName>
</protein>
<dbReference type="Pfam" id="PF07702">
    <property type="entry name" value="UTRA"/>
    <property type="match status" value="1"/>
</dbReference>
<dbReference type="Gene3D" id="1.10.10.10">
    <property type="entry name" value="Winged helix-like DNA-binding domain superfamily/Winged helix DNA-binding domain"/>
    <property type="match status" value="1"/>
</dbReference>
<dbReference type="Pfam" id="PF00392">
    <property type="entry name" value="GntR"/>
    <property type="match status" value="1"/>
</dbReference>
<proteinExistence type="predicted"/>
<dbReference type="CDD" id="cd07377">
    <property type="entry name" value="WHTH_GntR"/>
    <property type="match status" value="1"/>
</dbReference>
<dbReference type="Gene3D" id="3.40.1410.10">
    <property type="entry name" value="Chorismate lyase-like"/>
    <property type="match status" value="1"/>
</dbReference>
<dbReference type="SUPFAM" id="SSF64288">
    <property type="entry name" value="Chorismate lyase-like"/>
    <property type="match status" value="1"/>
</dbReference>
<dbReference type="InterPro" id="IPR011663">
    <property type="entry name" value="UTRA"/>
</dbReference>
<dbReference type="PRINTS" id="PR00035">
    <property type="entry name" value="HTHGNTR"/>
</dbReference>
<evidence type="ECO:0000256" key="1">
    <source>
        <dbReference type="ARBA" id="ARBA00023015"/>
    </source>
</evidence>
<dbReference type="SMART" id="SM00866">
    <property type="entry name" value="UTRA"/>
    <property type="match status" value="1"/>
</dbReference>
<dbReference type="Proteomes" id="UP001519305">
    <property type="component" value="Unassembled WGS sequence"/>
</dbReference>
<dbReference type="SUPFAM" id="SSF46785">
    <property type="entry name" value="Winged helix' DNA-binding domain"/>
    <property type="match status" value="1"/>
</dbReference>
<comment type="caution">
    <text evidence="6">The sequence shown here is derived from an EMBL/GenBank/DDBJ whole genome shotgun (WGS) entry which is preliminary data.</text>
</comment>
<dbReference type="SMART" id="SM00345">
    <property type="entry name" value="HTH_GNTR"/>
    <property type="match status" value="1"/>
</dbReference>
<keyword evidence="3" id="KW-0804">Transcription</keyword>
<feature type="domain" description="HTH gntR-type" evidence="5">
    <location>
        <begin position="49"/>
        <end position="116"/>
    </location>
</feature>
<organism evidence="6 7">
    <name type="scientific">Corynebacterium freneyi</name>
    <dbReference type="NCBI Taxonomy" id="134034"/>
    <lineage>
        <taxon>Bacteria</taxon>
        <taxon>Bacillati</taxon>
        <taxon>Actinomycetota</taxon>
        <taxon>Actinomycetes</taxon>
        <taxon>Mycobacteriales</taxon>
        <taxon>Corynebacteriaceae</taxon>
        <taxon>Corynebacterium</taxon>
    </lineage>
</organism>
<dbReference type="InterPro" id="IPR028978">
    <property type="entry name" value="Chorismate_lyase_/UTRA_dom_sf"/>
</dbReference>
<reference evidence="6 7" key="1">
    <citation type="submission" date="2021-03" db="EMBL/GenBank/DDBJ databases">
        <title>Sequencing the genomes of 1000 actinobacteria strains.</title>
        <authorList>
            <person name="Klenk H.-P."/>
        </authorList>
    </citation>
    <scope>NUCLEOTIDE SEQUENCE [LARGE SCALE GENOMIC DNA]</scope>
    <source>
        <strain evidence="6 7">DSM 44506</strain>
    </source>
</reference>
<evidence type="ECO:0000256" key="4">
    <source>
        <dbReference type="SAM" id="MobiDB-lite"/>
    </source>
</evidence>
<dbReference type="InterPro" id="IPR036390">
    <property type="entry name" value="WH_DNA-bd_sf"/>
</dbReference>
<sequence>MTSPSAPAPAPGPADARTDAPTPAASKVASSAQRTLALLSRHSIEPGPIPKHAQLKEILTEVCHDDLRPGDSLPGERVLEEVFGVSRITVRRAIGDMVADGTVESFRGKGTFVAKRPLRSDLSLGSFTAEMTQQGAEPSAMILVSERTEPPESVAEFLGDGPHLHLVRVRLGDGLPYSVDDAWYNARLVPGLLERPVHTSVYSILASKFDVPIDEAEQVCTAAAATADVGRALGIDVGQPVLRIRRLSSSRGRPVEVCTSTYRPDRFTLRMRLRDGRE</sequence>
<keyword evidence="1" id="KW-0805">Transcription regulation</keyword>
<dbReference type="RefSeq" id="WP_209654369.1">
    <property type="nucleotide sequence ID" value="NZ_CP047357.1"/>
</dbReference>
<name>A0ABS4UB31_9CORY</name>
<evidence type="ECO:0000256" key="3">
    <source>
        <dbReference type="ARBA" id="ARBA00023163"/>
    </source>
</evidence>
<dbReference type="PANTHER" id="PTHR44846">
    <property type="entry name" value="MANNOSYL-D-GLYCERATE TRANSPORT/METABOLISM SYSTEM REPRESSOR MNGR-RELATED"/>
    <property type="match status" value="1"/>
</dbReference>